<dbReference type="SUPFAM" id="SSF48403">
    <property type="entry name" value="Ankyrin repeat"/>
    <property type="match status" value="1"/>
</dbReference>
<dbReference type="PANTHER" id="PTHR46586:SF3">
    <property type="entry name" value="ANKYRIN REPEAT-CONTAINING PROTEIN"/>
    <property type="match status" value="1"/>
</dbReference>
<dbReference type="SUPFAM" id="SSF48452">
    <property type="entry name" value="TPR-like"/>
    <property type="match status" value="1"/>
</dbReference>
<dbReference type="OrthoDB" id="76773at2759"/>
<dbReference type="Pfam" id="PF12796">
    <property type="entry name" value="Ank_2"/>
    <property type="match status" value="1"/>
</dbReference>
<sequence length="1004" mass="117066">MSYLDVIDGHCGYTLEEEEFVSYTIFLSEKHIFSNGQTTLETRIKKILNSHSAKSLQKDYVIPITKSMPNINLPRNIHIVPAHDILYKEILDRGNQNIQNEDNSLIVSYSDFTVLFISKVNTSMVQLFDYQGVDDLQYLKERPLRYLSQDTSLSDLKRYFVDGLIGHSDKQFRLAKKCYKYSLINLPKSHEQYQSIERDLCMLLGGVYRELGKYRISRLYYQRAHSLNLTLDERNGFDRYLSCYQYARSCDLMGYHVEAYSYCSMILFDDRTCASESVHTLCDQIKIYCKMICKPVLEFDMTLFKNQVLLEIESHPGLKYIAVLGSNNFFDTVKSMNFIPQHVKLVRESNPIFDIVLQGAEKLSISLRKQRIDRLKKQQSTDVEMKDASVNQTELFFRVFRNKYLKSKILQYLPTGKPGTYKHSNIPSLKWLFKNRHFGLIKDMILRCGKTFTDQPDQECITLLCKYSRDMELFIYMFRYQQYFLTLPLIDLISALGSLDILKFLFVWEINFGARDNLFNWCTTDAMDYAAKNGHFDIVRFLNNSRKEGCTVNAIDYASRNGHLQVVEYLHSIKKPCTVNAMNWAARYGHFDIVKFLHINRLEGCTSAGVDSALINGHYEIANFLMIHRQVSISNDKDLIKKVASHGHMDSLNFLIQRGISTRECLNPAIRSGNLEMVRYLCERHQLASDINSMNIAAEFGHLEIVKYLHEKRLEGCSIRAMNMAARNGHLEVVQFLHFNRTEGCTLDAYDQAAENGHYHVLKFLHNHRSEMGSQYTLSKVIRNGHIDIIRFLYENNKDDSFLQPYIKETPNADNQEIKSYIALATLRFKASLVLYKDLIESLGFKFDSKVRLCKNENYNVAFKQFFNNHSNVKELTKWNLSPEIFYSTRNDSIVSIIEIAVIFDCNPESTERKEKELFEKFTPLVSKYNNQNRDFQITNMIPIVFNLYDPKLINYQKLLDQLKGLPFKDLQHSIHLISQYISPKHLYVINQQQNTQPQPQQSQ</sequence>
<proteinExistence type="predicted"/>
<gene>
    <name evidence="1" type="ORF">DLAC_08107</name>
</gene>
<dbReference type="STRING" id="361077.A0A151ZB67"/>
<dbReference type="EMBL" id="LODT01000035">
    <property type="protein sequence ID" value="KYQ91190.1"/>
    <property type="molecule type" value="Genomic_DNA"/>
</dbReference>
<dbReference type="AlphaFoldDB" id="A0A151ZB67"/>
<dbReference type="InterPro" id="IPR052050">
    <property type="entry name" value="SecEffector_AnkRepeat"/>
</dbReference>
<name>A0A151ZB67_TIELA</name>
<evidence type="ECO:0000313" key="1">
    <source>
        <dbReference type="EMBL" id="KYQ91190.1"/>
    </source>
</evidence>
<dbReference type="SMART" id="SM00248">
    <property type="entry name" value="ANK"/>
    <property type="match status" value="4"/>
</dbReference>
<dbReference type="PANTHER" id="PTHR46586">
    <property type="entry name" value="ANKYRIN REPEAT-CONTAINING PROTEIN"/>
    <property type="match status" value="1"/>
</dbReference>
<dbReference type="Pfam" id="PF13637">
    <property type="entry name" value="Ank_4"/>
    <property type="match status" value="1"/>
</dbReference>
<evidence type="ECO:0000313" key="2">
    <source>
        <dbReference type="Proteomes" id="UP000076078"/>
    </source>
</evidence>
<protein>
    <submittedName>
        <fullName evidence="1">Uncharacterized protein</fullName>
    </submittedName>
</protein>
<comment type="caution">
    <text evidence="1">The sequence shown here is derived from an EMBL/GenBank/DDBJ whole genome shotgun (WGS) entry which is preliminary data.</text>
</comment>
<dbReference type="InParanoid" id="A0A151ZB67"/>
<organism evidence="1 2">
    <name type="scientific">Tieghemostelium lacteum</name>
    <name type="common">Slime mold</name>
    <name type="synonym">Dictyostelium lacteum</name>
    <dbReference type="NCBI Taxonomy" id="361077"/>
    <lineage>
        <taxon>Eukaryota</taxon>
        <taxon>Amoebozoa</taxon>
        <taxon>Evosea</taxon>
        <taxon>Eumycetozoa</taxon>
        <taxon>Dictyostelia</taxon>
        <taxon>Dictyosteliales</taxon>
        <taxon>Raperosteliaceae</taxon>
        <taxon>Tieghemostelium</taxon>
    </lineage>
</organism>
<dbReference type="InterPro" id="IPR011990">
    <property type="entry name" value="TPR-like_helical_dom_sf"/>
</dbReference>
<dbReference type="Gene3D" id="1.25.40.20">
    <property type="entry name" value="Ankyrin repeat-containing domain"/>
    <property type="match status" value="2"/>
</dbReference>
<reference evidence="1 2" key="1">
    <citation type="submission" date="2015-12" db="EMBL/GenBank/DDBJ databases">
        <title>Dictyostelia acquired genes for synthesis and detection of signals that induce cell-type specialization by lateral gene transfer from prokaryotes.</title>
        <authorList>
            <person name="Gloeckner G."/>
            <person name="Schaap P."/>
        </authorList>
    </citation>
    <scope>NUCLEOTIDE SEQUENCE [LARGE SCALE GENOMIC DNA]</scope>
    <source>
        <strain evidence="1 2">TK</strain>
    </source>
</reference>
<dbReference type="InterPro" id="IPR002110">
    <property type="entry name" value="Ankyrin_rpt"/>
</dbReference>
<dbReference type="InterPro" id="IPR036770">
    <property type="entry name" value="Ankyrin_rpt-contain_sf"/>
</dbReference>
<keyword evidence="2" id="KW-1185">Reference proteome</keyword>
<dbReference type="Proteomes" id="UP000076078">
    <property type="component" value="Unassembled WGS sequence"/>
</dbReference>
<accession>A0A151ZB67</accession>